<name>A0A1H5YS68_9RHOB</name>
<dbReference type="PANTHER" id="PTHR43514:SF4">
    <property type="entry name" value="ABC TRANSPORTER I FAMILY MEMBER 10"/>
    <property type="match status" value="1"/>
</dbReference>
<reference evidence="13 14" key="1">
    <citation type="submission" date="2016-10" db="EMBL/GenBank/DDBJ databases">
        <authorList>
            <person name="de Groot N.N."/>
        </authorList>
    </citation>
    <scope>NUCLEOTIDE SEQUENCE [LARGE SCALE GENOMIC DNA]</scope>
    <source>
        <strain evidence="13 14">DSM 23413</strain>
    </source>
</reference>
<feature type="domain" description="ABC transporter" evidence="11">
    <location>
        <begin position="1"/>
        <end position="233"/>
    </location>
</feature>
<evidence type="ECO:0000256" key="5">
    <source>
        <dbReference type="ARBA" id="ARBA00022741"/>
    </source>
</evidence>
<dbReference type="SUPFAM" id="SSF52540">
    <property type="entry name" value="P-loop containing nucleoside triphosphate hydrolases"/>
    <property type="match status" value="1"/>
</dbReference>
<feature type="compositionally biased region" description="Low complexity" evidence="10">
    <location>
        <begin position="363"/>
        <end position="372"/>
    </location>
</feature>
<dbReference type="InterPro" id="IPR003593">
    <property type="entry name" value="AAA+_ATPase"/>
</dbReference>
<evidence type="ECO:0000256" key="7">
    <source>
        <dbReference type="ARBA" id="ARBA00022967"/>
    </source>
</evidence>
<dbReference type="NCBIfam" id="TIGR02142">
    <property type="entry name" value="modC_ABC"/>
    <property type="match status" value="1"/>
</dbReference>
<dbReference type="AlphaFoldDB" id="A0A1H5YS68"/>
<sequence>MTLKVAIRADAPIPLDLSFEVGRGEVLALVGPSGSGKSTTLRTIAGFWRPETGRVEVGGALWLDTAGQRFLPPHRRRAGVVFQEFALFPHMTALGNVAAAMGDLPARARASEAGRLLELVHLGGLGHRRPAELSGGQKQRVALARALARRPEVLLLDEPFSAVDRATRARLHDELIGLRAQLSMPVVIVTHDIGEAQLLADRMVVIDRGAVVAQGTTAEVMSDPAALRRMGLREIAAMLSARLVAQEPDGTTRLDTAGGPIWLPRLEGAPGQRLRVRILAHEVILSRARPEGLSAQNILAGRVVSLTPGEGPGVLVRVAVGEDQIMARITRRAREALALEPGDPVHAILKTMTVARGHVAPDADAGAARAQRGGAGRGFRIGGADPTGAGGSAPRAPRSI</sequence>
<dbReference type="GO" id="GO:0005524">
    <property type="term" value="F:ATP binding"/>
    <property type="evidence" value="ECO:0007669"/>
    <property type="project" value="UniProtKB-KW"/>
</dbReference>
<dbReference type="Gene3D" id="2.40.50.100">
    <property type="match status" value="1"/>
</dbReference>
<dbReference type="SMART" id="SM00382">
    <property type="entry name" value="AAA"/>
    <property type="match status" value="1"/>
</dbReference>
<dbReference type="InterPro" id="IPR004606">
    <property type="entry name" value="Mop_domain"/>
</dbReference>
<keyword evidence="2" id="KW-1003">Cell membrane</keyword>
<evidence type="ECO:0000256" key="3">
    <source>
        <dbReference type="ARBA" id="ARBA00022505"/>
    </source>
</evidence>
<dbReference type="Gene3D" id="3.40.50.300">
    <property type="entry name" value="P-loop containing nucleotide triphosphate hydrolases"/>
    <property type="match status" value="1"/>
</dbReference>
<feature type="region of interest" description="Disordered" evidence="10">
    <location>
        <begin position="363"/>
        <end position="400"/>
    </location>
</feature>
<dbReference type="InterPro" id="IPR011868">
    <property type="entry name" value="ModC_ABC_ATP-bd"/>
</dbReference>
<keyword evidence="3 9" id="KW-0500">Molybdenum</keyword>
<dbReference type="InterPro" id="IPR027417">
    <property type="entry name" value="P-loop_NTPase"/>
</dbReference>
<dbReference type="InterPro" id="IPR005116">
    <property type="entry name" value="Transp-assoc_OB_typ1"/>
</dbReference>
<dbReference type="InterPro" id="IPR050334">
    <property type="entry name" value="Molybdenum_import_ModC"/>
</dbReference>
<dbReference type="GO" id="GO:0016887">
    <property type="term" value="F:ATP hydrolysis activity"/>
    <property type="evidence" value="ECO:0007669"/>
    <property type="project" value="InterPro"/>
</dbReference>
<keyword evidence="8" id="KW-0472">Membrane</keyword>
<dbReference type="InterPro" id="IPR017871">
    <property type="entry name" value="ABC_transporter-like_CS"/>
</dbReference>
<dbReference type="PROSITE" id="PS00211">
    <property type="entry name" value="ABC_TRANSPORTER_1"/>
    <property type="match status" value="1"/>
</dbReference>
<evidence type="ECO:0000256" key="2">
    <source>
        <dbReference type="ARBA" id="ARBA00022475"/>
    </source>
</evidence>
<evidence type="ECO:0000256" key="10">
    <source>
        <dbReference type="SAM" id="MobiDB-lite"/>
    </source>
</evidence>
<dbReference type="Pfam" id="PF00005">
    <property type="entry name" value="ABC_tran"/>
    <property type="match status" value="1"/>
</dbReference>
<dbReference type="EMBL" id="FNVD01000022">
    <property type="protein sequence ID" value="SEG26878.1"/>
    <property type="molecule type" value="Genomic_DNA"/>
</dbReference>
<dbReference type="InterPro" id="IPR008995">
    <property type="entry name" value="Mo/tungstate-bd_C_term_dom"/>
</dbReference>
<gene>
    <name evidence="13" type="ORF">SAMN05421751_12210</name>
</gene>
<dbReference type="GO" id="GO:0015408">
    <property type="term" value="F:ABC-type ferric iron transporter activity"/>
    <property type="evidence" value="ECO:0007669"/>
    <property type="project" value="InterPro"/>
</dbReference>
<evidence type="ECO:0000256" key="4">
    <source>
        <dbReference type="ARBA" id="ARBA00022519"/>
    </source>
</evidence>
<evidence type="ECO:0000259" key="11">
    <source>
        <dbReference type="PROSITE" id="PS50893"/>
    </source>
</evidence>
<evidence type="ECO:0000256" key="8">
    <source>
        <dbReference type="ARBA" id="ARBA00023136"/>
    </source>
</evidence>
<accession>A0A1H5YS68</accession>
<evidence type="ECO:0000256" key="6">
    <source>
        <dbReference type="ARBA" id="ARBA00022840"/>
    </source>
</evidence>
<evidence type="ECO:0000313" key="13">
    <source>
        <dbReference type="EMBL" id="SEG26878.1"/>
    </source>
</evidence>
<dbReference type="OrthoDB" id="9802264at2"/>
<feature type="domain" description="Mop" evidence="12">
    <location>
        <begin position="292"/>
        <end position="358"/>
    </location>
</feature>
<keyword evidence="7" id="KW-1278">Translocase</keyword>
<dbReference type="InterPro" id="IPR003439">
    <property type="entry name" value="ABC_transporter-like_ATP-bd"/>
</dbReference>
<keyword evidence="1" id="KW-0813">Transport</keyword>
<dbReference type="Pfam" id="PF03459">
    <property type="entry name" value="TOBE"/>
    <property type="match status" value="1"/>
</dbReference>
<dbReference type="InterPro" id="IPR015853">
    <property type="entry name" value="ABC_transpr_FbpC"/>
</dbReference>
<dbReference type="RefSeq" id="WP_104009154.1">
    <property type="nucleotide sequence ID" value="NZ_FNVD01000022.1"/>
</dbReference>
<proteinExistence type="predicted"/>
<dbReference type="CDD" id="cd03259">
    <property type="entry name" value="ABC_Carb_Solutes_like"/>
    <property type="match status" value="1"/>
</dbReference>
<keyword evidence="5" id="KW-0547">Nucleotide-binding</keyword>
<dbReference type="GO" id="GO:0016020">
    <property type="term" value="C:membrane"/>
    <property type="evidence" value="ECO:0007669"/>
    <property type="project" value="InterPro"/>
</dbReference>
<evidence type="ECO:0000256" key="9">
    <source>
        <dbReference type="PROSITE-ProRule" id="PRU01213"/>
    </source>
</evidence>
<dbReference type="SUPFAM" id="SSF50331">
    <property type="entry name" value="MOP-like"/>
    <property type="match status" value="1"/>
</dbReference>
<evidence type="ECO:0000259" key="12">
    <source>
        <dbReference type="PROSITE" id="PS51866"/>
    </source>
</evidence>
<evidence type="ECO:0000313" key="14">
    <source>
        <dbReference type="Proteomes" id="UP000236742"/>
    </source>
</evidence>
<dbReference type="PROSITE" id="PS51866">
    <property type="entry name" value="MOP"/>
    <property type="match status" value="1"/>
</dbReference>
<keyword evidence="6 13" id="KW-0067">ATP-binding</keyword>
<dbReference type="GO" id="GO:0015098">
    <property type="term" value="F:molybdate ion transmembrane transporter activity"/>
    <property type="evidence" value="ECO:0007669"/>
    <property type="project" value="InterPro"/>
</dbReference>
<keyword evidence="14" id="KW-1185">Reference proteome</keyword>
<keyword evidence="4" id="KW-0997">Cell inner membrane</keyword>
<protein>
    <submittedName>
        <fullName evidence="13">Molybdate transport system ATP-binding protein</fullName>
    </submittedName>
</protein>
<organism evidence="13 14">
    <name type="scientific">Jhaorihella thermophila</name>
    <dbReference type="NCBI Taxonomy" id="488547"/>
    <lineage>
        <taxon>Bacteria</taxon>
        <taxon>Pseudomonadati</taxon>
        <taxon>Pseudomonadota</taxon>
        <taxon>Alphaproteobacteria</taxon>
        <taxon>Rhodobacterales</taxon>
        <taxon>Paracoccaceae</taxon>
        <taxon>Jhaorihella</taxon>
    </lineage>
</organism>
<dbReference type="Proteomes" id="UP000236742">
    <property type="component" value="Unassembled WGS sequence"/>
</dbReference>
<dbReference type="PANTHER" id="PTHR43514">
    <property type="entry name" value="ABC TRANSPORTER I FAMILY MEMBER 10"/>
    <property type="match status" value="1"/>
</dbReference>
<dbReference type="PROSITE" id="PS50893">
    <property type="entry name" value="ABC_TRANSPORTER_2"/>
    <property type="match status" value="1"/>
</dbReference>
<evidence type="ECO:0000256" key="1">
    <source>
        <dbReference type="ARBA" id="ARBA00022448"/>
    </source>
</evidence>